<dbReference type="InterPro" id="IPR001387">
    <property type="entry name" value="Cro/C1-type_HTH"/>
</dbReference>
<reference evidence="2 3" key="1">
    <citation type="submission" date="2019-01" db="EMBL/GenBank/DDBJ databases">
        <title>Fusobacterium necrophorum Isolated From the Uterus of Dairy Cows.</title>
        <authorList>
            <person name="Francis A.M."/>
        </authorList>
    </citation>
    <scope>NUCLEOTIDE SEQUENCE [LARGE SCALE GENOMIC DNA]</scope>
    <source>
        <strain evidence="2 3">KG35</strain>
    </source>
</reference>
<dbReference type="PROSITE" id="PS50943">
    <property type="entry name" value="HTH_CROC1"/>
    <property type="match status" value="1"/>
</dbReference>
<sequence length="63" mass="7345">MTIGEKLTLLRGNKSQKTVAESIGITVTALWNYENDYRVPKDEIKKKISIYYNKTVDEIFFTE</sequence>
<dbReference type="Proteomes" id="UP000289216">
    <property type="component" value="Unassembled WGS sequence"/>
</dbReference>
<dbReference type="InterPro" id="IPR010982">
    <property type="entry name" value="Lambda_DNA-bd_dom_sf"/>
</dbReference>
<dbReference type="SUPFAM" id="SSF47413">
    <property type="entry name" value="lambda repressor-like DNA-binding domains"/>
    <property type="match status" value="1"/>
</dbReference>
<dbReference type="SMART" id="SM00530">
    <property type="entry name" value="HTH_XRE"/>
    <property type="match status" value="1"/>
</dbReference>
<dbReference type="CDD" id="cd00093">
    <property type="entry name" value="HTH_XRE"/>
    <property type="match status" value="1"/>
</dbReference>
<evidence type="ECO:0000313" key="2">
    <source>
        <dbReference type="EMBL" id="RXZ69817.1"/>
    </source>
</evidence>
<dbReference type="RefSeq" id="WP_129491064.1">
    <property type="nucleotide sequence ID" value="NZ_SBAP01000012.1"/>
</dbReference>
<comment type="caution">
    <text evidence="2">The sequence shown here is derived from an EMBL/GenBank/DDBJ whole genome shotgun (WGS) entry which is preliminary data.</text>
</comment>
<dbReference type="Gene3D" id="1.10.260.40">
    <property type="entry name" value="lambda repressor-like DNA-binding domains"/>
    <property type="match status" value="1"/>
</dbReference>
<accession>A0A4Q2KXW6</accession>
<evidence type="ECO:0000313" key="3">
    <source>
        <dbReference type="Proteomes" id="UP000289216"/>
    </source>
</evidence>
<gene>
    <name evidence="2" type="ORF">EPT53_05880</name>
</gene>
<organism evidence="2 3">
    <name type="scientific">Fusobacterium necrophorum</name>
    <dbReference type="NCBI Taxonomy" id="859"/>
    <lineage>
        <taxon>Bacteria</taxon>
        <taxon>Fusobacteriati</taxon>
        <taxon>Fusobacteriota</taxon>
        <taxon>Fusobacteriia</taxon>
        <taxon>Fusobacteriales</taxon>
        <taxon>Fusobacteriaceae</taxon>
        <taxon>Fusobacterium</taxon>
    </lineage>
</organism>
<dbReference type="Pfam" id="PF01381">
    <property type="entry name" value="HTH_3"/>
    <property type="match status" value="1"/>
</dbReference>
<dbReference type="GO" id="GO:0003677">
    <property type="term" value="F:DNA binding"/>
    <property type="evidence" value="ECO:0007669"/>
    <property type="project" value="InterPro"/>
</dbReference>
<dbReference type="AlphaFoldDB" id="A0A4Q2KXW6"/>
<name>A0A4Q2KXW6_9FUSO</name>
<evidence type="ECO:0000259" key="1">
    <source>
        <dbReference type="PROSITE" id="PS50943"/>
    </source>
</evidence>
<dbReference type="EMBL" id="SBAP01000012">
    <property type="protein sequence ID" value="RXZ69817.1"/>
    <property type="molecule type" value="Genomic_DNA"/>
</dbReference>
<proteinExistence type="predicted"/>
<protein>
    <submittedName>
        <fullName evidence="2">XRE family transcriptional regulator</fullName>
    </submittedName>
</protein>
<feature type="domain" description="HTH cro/C1-type" evidence="1">
    <location>
        <begin position="13"/>
        <end position="59"/>
    </location>
</feature>